<dbReference type="EMBL" id="LGRX02006220">
    <property type="protein sequence ID" value="KAK3277192.1"/>
    <property type="molecule type" value="Genomic_DNA"/>
</dbReference>
<keyword evidence="4" id="KW-1185">Reference proteome</keyword>
<dbReference type="AlphaFoldDB" id="A0AAE0FCY8"/>
<evidence type="ECO:0000256" key="1">
    <source>
        <dbReference type="SAM" id="MobiDB-lite"/>
    </source>
</evidence>
<feature type="region of interest" description="Disordered" evidence="1">
    <location>
        <begin position="24"/>
        <end position="49"/>
    </location>
</feature>
<name>A0AAE0FCY8_9CHLO</name>
<reference evidence="2 4" key="1">
    <citation type="journal article" date="2015" name="Genome Biol. Evol.">
        <title>Comparative Genomics of a Bacterivorous Green Alga Reveals Evolutionary Causalities and Consequences of Phago-Mixotrophic Mode of Nutrition.</title>
        <authorList>
            <person name="Burns J.A."/>
            <person name="Paasch A."/>
            <person name="Narechania A."/>
            <person name="Kim E."/>
        </authorList>
    </citation>
    <scope>NUCLEOTIDE SEQUENCE [LARGE SCALE GENOMIC DNA]</scope>
    <source>
        <strain evidence="2">PLY_AMNH</strain>
    </source>
</reference>
<dbReference type="Proteomes" id="UP001190700">
    <property type="component" value="Unassembled WGS sequence"/>
</dbReference>
<comment type="caution">
    <text evidence="2">The sequence shown here is derived from an EMBL/GenBank/DDBJ whole genome shotgun (WGS) entry which is preliminary data.</text>
</comment>
<reference evidence="2" key="2">
    <citation type="submission" date="2023-06" db="EMBL/GenBank/DDBJ databases">
        <title>Long-read-based genome assembly of the green algal bacterivore Cymbomonas tetramitiformis.</title>
        <authorList>
            <person name="Gyaltshen Y."/>
            <person name="Rozenberg A."/>
            <person name="Paasch A."/>
            <person name="Burns J.A."/>
            <person name="Warring S."/>
            <person name="Larson R."/>
            <person name="Maurer-Alcala X."/>
            <person name="Dacks J."/>
            <person name="Kim E."/>
        </authorList>
    </citation>
    <scope>NUCLEOTIDE SEQUENCE</scope>
    <source>
        <strain evidence="2">PLY_AMNH</strain>
    </source>
</reference>
<organism evidence="2 4">
    <name type="scientific">Cymbomonas tetramitiformis</name>
    <dbReference type="NCBI Taxonomy" id="36881"/>
    <lineage>
        <taxon>Eukaryota</taxon>
        <taxon>Viridiplantae</taxon>
        <taxon>Chlorophyta</taxon>
        <taxon>Pyramimonadophyceae</taxon>
        <taxon>Pyramimonadales</taxon>
        <taxon>Pyramimonadaceae</taxon>
        <taxon>Cymbomonas</taxon>
    </lineage>
</organism>
<dbReference type="EMBL" id="LGRX02020591">
    <property type="protein sequence ID" value="KAK3257367.1"/>
    <property type="molecule type" value="Genomic_DNA"/>
</dbReference>
<gene>
    <name evidence="3" type="ORF">CYMTET_14791</name>
    <name evidence="2" type="ORF">CYMTET_33543</name>
</gene>
<evidence type="ECO:0000313" key="4">
    <source>
        <dbReference type="Proteomes" id="UP001190700"/>
    </source>
</evidence>
<feature type="non-terminal residue" evidence="2">
    <location>
        <position position="1"/>
    </location>
</feature>
<protein>
    <submittedName>
        <fullName evidence="2">Uncharacterized protein</fullName>
    </submittedName>
</protein>
<evidence type="ECO:0000313" key="2">
    <source>
        <dbReference type="EMBL" id="KAK3257367.1"/>
    </source>
</evidence>
<proteinExistence type="predicted"/>
<sequence>KAEAANVEEAAAAEMSAVMAEATAAAEGAEPGAEAAAAEQAVAEAGTETVSETVRWPLGVAAEEAEAEAAGRLGAGCWPR</sequence>
<evidence type="ECO:0000313" key="3">
    <source>
        <dbReference type="EMBL" id="KAK3277192.1"/>
    </source>
</evidence>
<accession>A0AAE0FCY8</accession>